<dbReference type="SUPFAM" id="SSF103657">
    <property type="entry name" value="BAR/IMD domain-like"/>
    <property type="match status" value="1"/>
</dbReference>
<evidence type="ECO:0000256" key="3">
    <source>
        <dbReference type="ARBA" id="ARBA00018186"/>
    </source>
</evidence>
<dbReference type="OMA" id="ECDSMAK"/>
<evidence type="ECO:0000256" key="7">
    <source>
        <dbReference type="SAM" id="MobiDB-lite"/>
    </source>
</evidence>
<dbReference type="SMART" id="SM00721">
    <property type="entry name" value="BAR"/>
    <property type="match status" value="1"/>
</dbReference>
<protein>
    <recommendedName>
        <fullName evidence="3">Dynamin-binding protein</fullName>
    </recommendedName>
    <alternativeName>
        <fullName evidence="6">Scaffold protein Tuba</fullName>
    </alternativeName>
</protein>
<comment type="subcellular location">
    <subcellularLocation>
        <location evidence="1">Cell junction</location>
    </subcellularLocation>
    <subcellularLocation>
        <location evidence="2">Golgi apparatus</location>
        <location evidence="2">Golgi stack</location>
    </subcellularLocation>
</comment>
<dbReference type="InterPro" id="IPR004148">
    <property type="entry name" value="BAR_dom"/>
</dbReference>
<dbReference type="GO" id="GO:0035556">
    <property type="term" value="P:intracellular signal transduction"/>
    <property type="evidence" value="ECO:0007669"/>
    <property type="project" value="InterPro"/>
</dbReference>
<dbReference type="GO" id="GO:0005795">
    <property type="term" value="C:Golgi stack"/>
    <property type="evidence" value="ECO:0007669"/>
    <property type="project" value="UniProtKB-SubCell"/>
</dbReference>
<feature type="domain" description="BAR" evidence="9">
    <location>
        <begin position="126"/>
        <end position="356"/>
    </location>
</feature>
<evidence type="ECO:0000256" key="4">
    <source>
        <dbReference type="ARBA" id="ARBA00022658"/>
    </source>
</evidence>
<comment type="caution">
    <text evidence="10">The sequence shown here is derived from an EMBL/GenBank/DDBJ whole genome shotgun (WGS) entry which is preliminary data.</text>
</comment>
<dbReference type="GO" id="GO:0032955">
    <property type="term" value="P:regulation of division septum assembly"/>
    <property type="evidence" value="ECO:0007669"/>
    <property type="project" value="TreeGrafter"/>
</dbReference>
<keyword evidence="11" id="KW-1185">Reference proteome</keyword>
<evidence type="ECO:0000256" key="6">
    <source>
        <dbReference type="ARBA" id="ARBA00032587"/>
    </source>
</evidence>
<sequence>MRRLDTIYCDYCKRHEDAVVRLQELEAKPNVQQFLSECRTQMQGRTTSWDLGSLLIKPVQRVLKYPLLLREIFLLTPASHPDHDDLAAAMQEIQEVADHINEIKRRKDIVEKIVGDKKKSEINRFKQATGFAAEATQDALFDTLHLRFEEQREVAQQLARDVQGWVRQIRHQFEMMCAFAESFEATYSAFGGVRVRSMESIKDFGQSAKTFASVMSRELDSMVQGYVYSRIDDFLRVYENPSQVINKRAQKLLDYDRVRGIRAKGDTPDKASQESADAYVSINAQLVDELPKLFRLTGRYFDILIGDLAQVQANYYKQMEREWQKILQRHFPGQSADGLIEHYQAQMAQVVEPLLADIAPLNAAVWDAVPGAMATPEDENSARRSDGSSNYFGGRVSRRQNEIGVR</sequence>
<evidence type="ECO:0000259" key="9">
    <source>
        <dbReference type="PROSITE" id="PS51021"/>
    </source>
</evidence>
<keyword evidence="5" id="KW-0965">Cell junction</keyword>
<dbReference type="STRING" id="13706.A0A1X2H4F2"/>
<evidence type="ECO:0000256" key="5">
    <source>
        <dbReference type="ARBA" id="ARBA00022949"/>
    </source>
</evidence>
<keyword evidence="4" id="KW-0344">Guanine-nucleotide releasing factor</keyword>
<dbReference type="InterPro" id="IPR000219">
    <property type="entry name" value="DH_dom"/>
</dbReference>
<evidence type="ECO:0000256" key="1">
    <source>
        <dbReference type="ARBA" id="ARBA00004282"/>
    </source>
</evidence>
<evidence type="ECO:0000313" key="10">
    <source>
        <dbReference type="EMBL" id="ORY93276.1"/>
    </source>
</evidence>
<dbReference type="InterPro" id="IPR035899">
    <property type="entry name" value="DBL_dom_sf"/>
</dbReference>
<organism evidence="10 11">
    <name type="scientific">Syncephalastrum racemosum</name>
    <name type="common">Filamentous fungus</name>
    <dbReference type="NCBI Taxonomy" id="13706"/>
    <lineage>
        <taxon>Eukaryota</taxon>
        <taxon>Fungi</taxon>
        <taxon>Fungi incertae sedis</taxon>
        <taxon>Mucoromycota</taxon>
        <taxon>Mucoromycotina</taxon>
        <taxon>Mucoromycetes</taxon>
        <taxon>Mucorales</taxon>
        <taxon>Syncephalastraceae</taxon>
        <taxon>Syncephalastrum</taxon>
    </lineage>
</organism>
<dbReference type="InParanoid" id="A0A1X2H4F2"/>
<dbReference type="Gene3D" id="1.20.1270.60">
    <property type="entry name" value="Arfaptin homology (AH) domain/BAR domain"/>
    <property type="match status" value="1"/>
</dbReference>
<dbReference type="Pfam" id="PF03114">
    <property type="entry name" value="BAR"/>
    <property type="match status" value="1"/>
</dbReference>
<feature type="region of interest" description="Disordered" evidence="7">
    <location>
        <begin position="374"/>
        <end position="394"/>
    </location>
</feature>
<dbReference type="PANTHER" id="PTHR22834:SF20">
    <property type="entry name" value="SH3 DOMAIN-CONTAINING PROTEIN"/>
    <property type="match status" value="1"/>
</dbReference>
<dbReference type="AlphaFoldDB" id="A0A1X2H4F2"/>
<dbReference type="PANTHER" id="PTHR22834">
    <property type="entry name" value="NUCLEAR FUSION PROTEIN FUS2"/>
    <property type="match status" value="1"/>
</dbReference>
<dbReference type="InterPro" id="IPR001331">
    <property type="entry name" value="GDS_CDC24_CS"/>
</dbReference>
<dbReference type="GO" id="GO:0031991">
    <property type="term" value="P:regulation of actomyosin contractile ring contraction"/>
    <property type="evidence" value="ECO:0007669"/>
    <property type="project" value="TreeGrafter"/>
</dbReference>
<dbReference type="PROSITE" id="PS51021">
    <property type="entry name" value="BAR"/>
    <property type="match status" value="1"/>
</dbReference>
<dbReference type="PROSITE" id="PS00741">
    <property type="entry name" value="DH_1"/>
    <property type="match status" value="1"/>
</dbReference>
<accession>A0A1X2H4F2</accession>
<dbReference type="SUPFAM" id="SSF48065">
    <property type="entry name" value="DBL homology domain (DH-domain)"/>
    <property type="match status" value="1"/>
</dbReference>
<evidence type="ECO:0000313" key="11">
    <source>
        <dbReference type="Proteomes" id="UP000242180"/>
    </source>
</evidence>
<dbReference type="InterPro" id="IPR051492">
    <property type="entry name" value="Dynamin-Rho_GEF"/>
</dbReference>
<dbReference type="FunCoup" id="A0A1X2H4F2">
    <property type="interactions" value="6"/>
</dbReference>
<name>A0A1X2H4F2_SYNRA</name>
<dbReference type="Gene3D" id="1.20.900.10">
    <property type="entry name" value="Dbl homology (DH) domain"/>
    <property type="match status" value="1"/>
</dbReference>
<evidence type="ECO:0000256" key="2">
    <source>
        <dbReference type="ARBA" id="ARBA00004348"/>
    </source>
</evidence>
<dbReference type="Pfam" id="PF00621">
    <property type="entry name" value="RhoGEF"/>
    <property type="match status" value="1"/>
</dbReference>
<dbReference type="OrthoDB" id="10256089at2759"/>
<dbReference type="InterPro" id="IPR027267">
    <property type="entry name" value="AH/BAR_dom_sf"/>
</dbReference>
<dbReference type="EMBL" id="MCGN01000009">
    <property type="protein sequence ID" value="ORY93276.1"/>
    <property type="molecule type" value="Genomic_DNA"/>
</dbReference>
<feature type="domain" description="DH" evidence="8">
    <location>
        <begin position="1"/>
        <end position="103"/>
    </location>
</feature>
<dbReference type="Proteomes" id="UP000242180">
    <property type="component" value="Unassembled WGS sequence"/>
</dbReference>
<dbReference type="PROSITE" id="PS50010">
    <property type="entry name" value="DH_2"/>
    <property type="match status" value="1"/>
</dbReference>
<gene>
    <name evidence="10" type="ORF">BCR43DRAFT_445063</name>
</gene>
<dbReference type="GO" id="GO:0005085">
    <property type="term" value="F:guanyl-nucleotide exchange factor activity"/>
    <property type="evidence" value="ECO:0007669"/>
    <property type="project" value="UniProtKB-KW"/>
</dbReference>
<proteinExistence type="predicted"/>
<evidence type="ECO:0000259" key="8">
    <source>
        <dbReference type="PROSITE" id="PS50010"/>
    </source>
</evidence>
<reference evidence="10 11" key="1">
    <citation type="submission" date="2016-07" db="EMBL/GenBank/DDBJ databases">
        <title>Pervasive Adenine N6-methylation of Active Genes in Fungi.</title>
        <authorList>
            <consortium name="DOE Joint Genome Institute"/>
            <person name="Mondo S.J."/>
            <person name="Dannebaum R.O."/>
            <person name="Kuo R.C."/>
            <person name="Labutti K."/>
            <person name="Haridas S."/>
            <person name="Kuo A."/>
            <person name="Salamov A."/>
            <person name="Ahrendt S.R."/>
            <person name="Lipzen A."/>
            <person name="Sullivan W."/>
            <person name="Andreopoulos W.B."/>
            <person name="Clum A."/>
            <person name="Lindquist E."/>
            <person name="Daum C."/>
            <person name="Ramamoorthy G.K."/>
            <person name="Gryganskyi A."/>
            <person name="Culley D."/>
            <person name="Magnuson J.K."/>
            <person name="James T.Y."/>
            <person name="O'Malley M.A."/>
            <person name="Stajich J.E."/>
            <person name="Spatafora J.W."/>
            <person name="Visel A."/>
            <person name="Grigoriev I.V."/>
        </authorList>
    </citation>
    <scope>NUCLEOTIDE SEQUENCE [LARGE SCALE GENOMIC DNA]</scope>
    <source>
        <strain evidence="10 11">NRRL 2496</strain>
    </source>
</reference>